<evidence type="ECO:0000313" key="4">
    <source>
        <dbReference type="EMBL" id="AEE96769.1"/>
    </source>
</evidence>
<dbReference type="GO" id="GO:0030436">
    <property type="term" value="P:asexual sporulation"/>
    <property type="evidence" value="ECO:0007669"/>
    <property type="project" value="InterPro"/>
</dbReference>
<feature type="transmembrane region" description="Helical" evidence="3">
    <location>
        <begin position="6"/>
        <end position="24"/>
    </location>
</feature>
<dbReference type="GO" id="GO:0006508">
    <property type="term" value="P:proteolysis"/>
    <property type="evidence" value="ECO:0007669"/>
    <property type="project" value="UniProtKB-KW"/>
</dbReference>
<organism evidence="4 5">
    <name type="scientific">Mahella australiensis (strain DSM 15567 / CIP 107919 / 50-1 BON)</name>
    <dbReference type="NCBI Taxonomy" id="697281"/>
    <lineage>
        <taxon>Bacteria</taxon>
        <taxon>Bacillati</taxon>
        <taxon>Bacillota</taxon>
        <taxon>Clostridia</taxon>
        <taxon>Thermoanaerobacterales</taxon>
        <taxon>Thermoanaerobacterales Family IV. Incertae Sedis</taxon>
        <taxon>Mahella</taxon>
    </lineage>
</organism>
<keyword evidence="1" id="KW-0645">Protease</keyword>
<protein>
    <recommendedName>
        <fullName evidence="1">Sporulation sigma-E factor-processing peptidase</fullName>
        <ecNumber evidence="1">3.4.23.-</ecNumber>
    </recommendedName>
    <alternativeName>
        <fullName evidence="1">Membrane-associated aspartic protease</fullName>
    </alternativeName>
    <alternativeName>
        <fullName evidence="1">Stage II sporulation protein GA</fullName>
    </alternativeName>
</protein>
<sequence length="297" mass="33452">MTIYVDLLFFDNFIMNFIILWIVDRLSGCNANPWRLAAAAAIGALYVIGSFWPTLYFLNNISFKLVLSAMMILLGFHIERWRDFLRLSAVFYMVTFLFGGVAFGILYFTNQNFMLANGGFYIHGYPVVTMIIAAVFAYIITGYCWRYMRARLDRKRLMMSAEVALDGKVVKANAMLDTGNVLHDPISNYPVVIAELSCIKELLPDALASIIQAGNEADIGAIMEALNESPCMLRFRLIPFNSIGQSNGMMVGFRPDYIKVFTPEQTIESKEIIIGICNSRLSQDDAYTMLLNPGLII</sequence>
<keyword evidence="5" id="KW-1185">Reference proteome</keyword>
<dbReference type="GO" id="GO:0004190">
    <property type="term" value="F:aspartic-type endopeptidase activity"/>
    <property type="evidence" value="ECO:0007669"/>
    <property type="project" value="UniProtKB-KW"/>
</dbReference>
<dbReference type="eggNOG" id="ENOG50301AF">
    <property type="taxonomic scope" value="Bacteria"/>
</dbReference>
<dbReference type="GO" id="GO:0005886">
    <property type="term" value="C:plasma membrane"/>
    <property type="evidence" value="ECO:0007669"/>
    <property type="project" value="UniProtKB-SubCell"/>
</dbReference>
<keyword evidence="1 3" id="KW-0472">Membrane</keyword>
<keyword evidence="1" id="KW-0378">Hydrolase</keyword>
<dbReference type="InterPro" id="IPR005081">
    <property type="entry name" value="SpoIIGA"/>
</dbReference>
<dbReference type="HOGENOM" id="CLU_059158_0_0_9"/>
<comment type="subcellular location">
    <subcellularLocation>
        <location evidence="1">Cell membrane</location>
    </subcellularLocation>
</comment>
<feature type="transmembrane region" description="Helical" evidence="3">
    <location>
        <begin position="90"/>
        <end position="108"/>
    </location>
</feature>
<dbReference type="RefSeq" id="WP_013781198.1">
    <property type="nucleotide sequence ID" value="NC_015520.1"/>
</dbReference>
<reference evidence="5" key="1">
    <citation type="submission" date="2010-11" db="EMBL/GenBank/DDBJ databases">
        <title>The complete genome of Mahella australiensis DSM 15567.</title>
        <authorList>
            <consortium name="US DOE Joint Genome Institute (JGI-PGF)"/>
            <person name="Lucas S."/>
            <person name="Copeland A."/>
            <person name="Lapidus A."/>
            <person name="Bruce D."/>
            <person name="Goodwin L."/>
            <person name="Pitluck S."/>
            <person name="Kyrpides N."/>
            <person name="Mavromatis K."/>
            <person name="Pagani I."/>
            <person name="Ivanova N."/>
            <person name="Teshima H."/>
            <person name="Brettin T."/>
            <person name="Detter J.C."/>
            <person name="Han C."/>
            <person name="Tapia R."/>
            <person name="Land M."/>
            <person name="Hauser L."/>
            <person name="Markowitz V."/>
            <person name="Cheng J.-F."/>
            <person name="Hugenholtz P."/>
            <person name="Woyke T."/>
            <person name="Wu D."/>
            <person name="Spring S."/>
            <person name="Pukall R."/>
            <person name="Steenblock K."/>
            <person name="Schneider S."/>
            <person name="Klenk H.-P."/>
            <person name="Eisen J.A."/>
        </authorList>
    </citation>
    <scope>NUCLEOTIDE SEQUENCE [LARGE SCALE GENOMIC DNA]</scope>
    <source>
        <strain evidence="5">DSM 15567 / CIP 107919 / 50-1 BON</strain>
    </source>
</reference>
<dbReference type="STRING" id="697281.Mahau_1581"/>
<reference evidence="4 5" key="2">
    <citation type="journal article" date="2011" name="Stand. Genomic Sci.">
        <title>Complete genome sequence of Mahella australiensis type strain (50-1 BON).</title>
        <authorList>
            <person name="Sikorski J."/>
            <person name="Teshima H."/>
            <person name="Nolan M."/>
            <person name="Lucas S."/>
            <person name="Hammon N."/>
            <person name="Deshpande S."/>
            <person name="Cheng J.F."/>
            <person name="Pitluck S."/>
            <person name="Liolios K."/>
            <person name="Pagani I."/>
            <person name="Ivanova N."/>
            <person name="Huntemann M."/>
            <person name="Mavromatis K."/>
            <person name="Ovchinikova G."/>
            <person name="Pati A."/>
            <person name="Tapia R."/>
            <person name="Han C."/>
            <person name="Goodwin L."/>
            <person name="Chen A."/>
            <person name="Palaniappan K."/>
            <person name="Land M."/>
            <person name="Hauser L."/>
            <person name="Ngatchou-Djao O.D."/>
            <person name="Rohde M."/>
            <person name="Pukall R."/>
            <person name="Spring S."/>
            <person name="Abt B."/>
            <person name="Goker M."/>
            <person name="Detter J.C."/>
            <person name="Woyke T."/>
            <person name="Bristow J."/>
            <person name="Markowitz V."/>
            <person name="Hugenholtz P."/>
            <person name="Eisen J.A."/>
            <person name="Kyrpides N.C."/>
            <person name="Klenk H.P."/>
            <person name="Lapidus A."/>
        </authorList>
    </citation>
    <scope>NUCLEOTIDE SEQUENCE [LARGE SCALE GENOMIC DNA]</scope>
    <source>
        <strain evidence="5">DSM 15567 / CIP 107919 / 50-1 BON</strain>
    </source>
</reference>
<dbReference type="AlphaFoldDB" id="F3ZZ10"/>
<feature type="transmembrane region" description="Helical" evidence="3">
    <location>
        <begin position="36"/>
        <end position="55"/>
    </location>
</feature>
<feature type="active site" evidence="2">
    <location>
        <position position="177"/>
    </location>
</feature>
<keyword evidence="1" id="KW-1003">Cell membrane</keyword>
<dbReference type="GO" id="GO:0030435">
    <property type="term" value="P:sporulation resulting in formation of a cellular spore"/>
    <property type="evidence" value="ECO:0007669"/>
    <property type="project" value="UniProtKB-KW"/>
</dbReference>
<dbReference type="EC" id="3.4.23.-" evidence="1"/>
<keyword evidence="1" id="KW-0064">Aspartyl protease</keyword>
<dbReference type="PIRSF" id="PIRSF018571">
    <property type="entry name" value="SpoIIGA"/>
    <property type="match status" value="1"/>
</dbReference>
<gene>
    <name evidence="4" type="ordered locus">Mahau_1581</name>
</gene>
<dbReference type="Pfam" id="PF03419">
    <property type="entry name" value="Peptidase_U4"/>
    <property type="match status" value="1"/>
</dbReference>
<proteinExistence type="inferred from homology"/>
<evidence type="ECO:0000313" key="5">
    <source>
        <dbReference type="Proteomes" id="UP000008457"/>
    </source>
</evidence>
<evidence type="ECO:0000256" key="1">
    <source>
        <dbReference type="PIRNR" id="PIRNR018571"/>
    </source>
</evidence>
<comment type="function">
    <text evidence="1">Probable aspartic protease that is responsible for the proteolytic cleavage of the RNA polymerase sigma E factor (SigE/spoIIGB) to yield the active peptide in the mother cell during sporulation. Responds to a signal from the forespore that is triggered by the extracellular signal protein SpoIIR.</text>
</comment>
<dbReference type="OrthoDB" id="2690199at2"/>
<keyword evidence="3" id="KW-1133">Transmembrane helix</keyword>
<dbReference type="EMBL" id="CP002360">
    <property type="protein sequence ID" value="AEE96769.1"/>
    <property type="molecule type" value="Genomic_DNA"/>
</dbReference>
<accession>F3ZZ10</accession>
<dbReference type="NCBIfam" id="TIGR02854">
    <property type="entry name" value="spore_II_GA"/>
    <property type="match status" value="1"/>
</dbReference>
<evidence type="ECO:0000256" key="3">
    <source>
        <dbReference type="SAM" id="Phobius"/>
    </source>
</evidence>
<evidence type="ECO:0000256" key="2">
    <source>
        <dbReference type="PIRSR" id="PIRSR018571-1"/>
    </source>
</evidence>
<keyword evidence="1" id="KW-0749">Sporulation</keyword>
<dbReference type="KEGG" id="mas:Mahau_1581"/>
<name>F3ZZ10_MAHA5</name>
<keyword evidence="3" id="KW-0812">Transmembrane</keyword>
<comment type="similarity">
    <text evidence="1">Belongs to the peptidase U4 family.</text>
</comment>
<feature type="transmembrane region" description="Helical" evidence="3">
    <location>
        <begin position="120"/>
        <end position="145"/>
    </location>
</feature>
<dbReference type="Proteomes" id="UP000008457">
    <property type="component" value="Chromosome"/>
</dbReference>